<gene>
    <name evidence="1" type="ORF">ACFPCY_32565</name>
</gene>
<dbReference type="EMBL" id="JBHSIT010000011">
    <property type="protein sequence ID" value="MFC4912074.1"/>
    <property type="molecule type" value="Genomic_DNA"/>
</dbReference>
<evidence type="ECO:0000313" key="1">
    <source>
        <dbReference type="EMBL" id="MFC4912074.1"/>
    </source>
</evidence>
<proteinExistence type="predicted"/>
<comment type="caution">
    <text evidence="1">The sequence shown here is derived from an EMBL/GenBank/DDBJ whole genome shotgun (WGS) entry which is preliminary data.</text>
</comment>
<dbReference type="RefSeq" id="WP_378261643.1">
    <property type="nucleotide sequence ID" value="NZ_JBHSIT010000011.1"/>
</dbReference>
<dbReference type="InterPro" id="IPR029787">
    <property type="entry name" value="Nucleotide_cyclase"/>
</dbReference>
<dbReference type="Proteomes" id="UP001595872">
    <property type="component" value="Unassembled WGS sequence"/>
</dbReference>
<keyword evidence="2" id="KW-1185">Reference proteome</keyword>
<accession>A0ABV9U8D8</accession>
<dbReference type="Gene3D" id="3.30.70.1230">
    <property type="entry name" value="Nucleotide cyclase"/>
    <property type="match status" value="1"/>
</dbReference>
<evidence type="ECO:0000313" key="2">
    <source>
        <dbReference type="Proteomes" id="UP001595872"/>
    </source>
</evidence>
<protein>
    <submittedName>
        <fullName evidence="1">Uncharacterized protein</fullName>
    </submittedName>
</protein>
<sequence>MGSVDPVHRSILAVDIERSTVGGRTNPIKLELRAQVYRMLLHAMAHAGIDACWCEPFEDRGDGVLVLIRPVDELPKPRLLSQLIPELTRALADYNQALPPAELPRRELRLRAVLHAGEVHLDDNGFCGEEVDVACRLLDAPSVKRCLRTAPGPLVLVVSQEIYWSIVRHEYDGIGPESYRPHVCVNVAGRRRRGFVHVPPATREEAVPA</sequence>
<reference evidence="2" key="1">
    <citation type="journal article" date="2019" name="Int. J. Syst. Evol. Microbiol.">
        <title>The Global Catalogue of Microorganisms (GCM) 10K type strain sequencing project: providing services to taxonomists for standard genome sequencing and annotation.</title>
        <authorList>
            <consortium name="The Broad Institute Genomics Platform"/>
            <consortium name="The Broad Institute Genome Sequencing Center for Infectious Disease"/>
            <person name="Wu L."/>
            <person name="Ma J."/>
        </authorList>
    </citation>
    <scope>NUCLEOTIDE SEQUENCE [LARGE SCALE GENOMIC DNA]</scope>
    <source>
        <strain evidence="2">KLKA75</strain>
    </source>
</reference>
<organism evidence="1 2">
    <name type="scientific">Actinomadura gamaensis</name>
    <dbReference type="NCBI Taxonomy" id="1763541"/>
    <lineage>
        <taxon>Bacteria</taxon>
        <taxon>Bacillati</taxon>
        <taxon>Actinomycetota</taxon>
        <taxon>Actinomycetes</taxon>
        <taxon>Streptosporangiales</taxon>
        <taxon>Thermomonosporaceae</taxon>
        <taxon>Actinomadura</taxon>
    </lineage>
</organism>
<name>A0ABV9U8D8_9ACTN</name>